<keyword evidence="1" id="KW-1133">Transmembrane helix</keyword>
<comment type="caution">
    <text evidence="2">The sequence shown here is derived from an EMBL/GenBank/DDBJ whole genome shotgun (WGS) entry which is preliminary data.</text>
</comment>
<gene>
    <name evidence="2" type="ORF">GCM10023217_10840</name>
</gene>
<feature type="transmembrane region" description="Helical" evidence="1">
    <location>
        <begin position="49"/>
        <end position="67"/>
    </location>
</feature>
<reference evidence="3" key="1">
    <citation type="journal article" date="2019" name="Int. J. Syst. Evol. Microbiol.">
        <title>The Global Catalogue of Microorganisms (GCM) 10K type strain sequencing project: providing services to taxonomists for standard genome sequencing and annotation.</title>
        <authorList>
            <consortium name="The Broad Institute Genomics Platform"/>
            <consortium name="The Broad Institute Genome Sequencing Center for Infectious Disease"/>
            <person name="Wu L."/>
            <person name="Ma J."/>
        </authorList>
    </citation>
    <scope>NUCLEOTIDE SEQUENCE [LARGE SCALE GENOMIC DNA]</scope>
    <source>
        <strain evidence="3">JCM 18077</strain>
    </source>
</reference>
<evidence type="ECO:0000256" key="1">
    <source>
        <dbReference type="SAM" id="Phobius"/>
    </source>
</evidence>
<name>A0ABP8Z1M8_9ACTN</name>
<evidence type="ECO:0000313" key="3">
    <source>
        <dbReference type="Proteomes" id="UP001500822"/>
    </source>
</evidence>
<evidence type="ECO:0000313" key="2">
    <source>
        <dbReference type="EMBL" id="GAA4743818.1"/>
    </source>
</evidence>
<feature type="transmembrane region" description="Helical" evidence="1">
    <location>
        <begin position="24"/>
        <end position="43"/>
    </location>
</feature>
<feature type="transmembrane region" description="Helical" evidence="1">
    <location>
        <begin position="129"/>
        <end position="146"/>
    </location>
</feature>
<keyword evidence="1" id="KW-0812">Transmembrane</keyword>
<accession>A0ABP8Z1M8</accession>
<keyword evidence="1" id="KW-0472">Membrane</keyword>
<proteinExistence type="predicted"/>
<feature type="transmembrane region" description="Helical" evidence="1">
    <location>
        <begin position="74"/>
        <end position="97"/>
    </location>
</feature>
<dbReference type="EMBL" id="BAABIE010000003">
    <property type="protein sequence ID" value="GAA4743818.1"/>
    <property type="molecule type" value="Genomic_DNA"/>
</dbReference>
<organism evidence="2 3">
    <name type="scientific">Gordonia alkaliphila</name>
    <dbReference type="NCBI Taxonomy" id="1053547"/>
    <lineage>
        <taxon>Bacteria</taxon>
        <taxon>Bacillati</taxon>
        <taxon>Actinomycetota</taxon>
        <taxon>Actinomycetes</taxon>
        <taxon>Mycobacteriales</taxon>
        <taxon>Gordoniaceae</taxon>
        <taxon>Gordonia</taxon>
    </lineage>
</organism>
<feature type="transmembrane region" description="Helical" evidence="1">
    <location>
        <begin position="152"/>
        <end position="172"/>
    </location>
</feature>
<dbReference type="Proteomes" id="UP001500822">
    <property type="component" value="Unassembled WGS sequence"/>
</dbReference>
<keyword evidence="3" id="KW-1185">Reference proteome</keyword>
<sequence length="346" mass="37037">MSETATTADEVGDIRELMGLRTPAAAVMVAFFIATFSLVGLITAPQGRLWPQAVALTLIGVAALGLIRAPSDPLSVPWTAFVALAGPVAGAIVYPQLDVDDLISLQLWPPTAATGLAAYLCVRGRVWSAWASLAATVGLFVVWAEVAGKGVGFALGVTLVNFAPLVMATFFARTIRPAARDIFLLRQASTAEVANQAALRAVREERDRQLLRLDARVRPLLERLAMPQEITPADQLECGLVEAGLRDSLRARALDTPEVLDAAWRARERGVEVVLLDDYGLTGAPTQVRARILENVIPALQDAAQGTVTIRILPPGRQVLATILHADGDHIVRAEYDQKGHLASAR</sequence>
<protein>
    <submittedName>
        <fullName evidence="2">Uncharacterized protein</fullName>
    </submittedName>
</protein>
<dbReference type="RefSeq" id="WP_345312708.1">
    <property type="nucleotide sequence ID" value="NZ_BAABIE010000003.1"/>
</dbReference>